<gene>
    <name evidence="1" type="ORF">A2633_02410</name>
</gene>
<evidence type="ECO:0000313" key="1">
    <source>
        <dbReference type="EMBL" id="OGZ95866.1"/>
    </source>
</evidence>
<dbReference type="AlphaFoldDB" id="A0A1G2K8W8"/>
<accession>A0A1G2K8W8</accession>
<reference evidence="1 2" key="1">
    <citation type="journal article" date="2016" name="Nat. Commun.">
        <title>Thousands of microbial genomes shed light on interconnected biogeochemical processes in an aquifer system.</title>
        <authorList>
            <person name="Anantharaman K."/>
            <person name="Brown C.T."/>
            <person name="Hug L.A."/>
            <person name="Sharon I."/>
            <person name="Castelle C.J."/>
            <person name="Probst A.J."/>
            <person name="Thomas B.C."/>
            <person name="Singh A."/>
            <person name="Wilkins M.J."/>
            <person name="Karaoz U."/>
            <person name="Brodie E.L."/>
            <person name="Williams K.H."/>
            <person name="Hubbard S.S."/>
            <person name="Banfield J.F."/>
        </authorList>
    </citation>
    <scope>NUCLEOTIDE SEQUENCE [LARGE SCALE GENOMIC DNA]</scope>
</reference>
<name>A0A1G2K8W8_9BACT</name>
<protein>
    <submittedName>
        <fullName evidence="1">Uncharacterized protein</fullName>
    </submittedName>
</protein>
<sequence length="97" mass="11188">MARRDYYLSVAGWRNQRHTVIEGNTLMMEVTLAACQHCPICSQRIRTVETRLRETNATWRWESAGNGLYLAVELPEETMQVGDYLTRLLGVSIRVTE</sequence>
<comment type="caution">
    <text evidence="1">The sequence shown here is derived from an EMBL/GenBank/DDBJ whole genome shotgun (WGS) entry which is preliminary data.</text>
</comment>
<evidence type="ECO:0000313" key="2">
    <source>
        <dbReference type="Proteomes" id="UP000177152"/>
    </source>
</evidence>
<dbReference type="Proteomes" id="UP000177152">
    <property type="component" value="Unassembled WGS sequence"/>
</dbReference>
<dbReference type="EMBL" id="MHQC01000003">
    <property type="protein sequence ID" value="OGZ95866.1"/>
    <property type="molecule type" value="Genomic_DNA"/>
</dbReference>
<organism evidence="1 2">
    <name type="scientific">Candidatus Sungbacteria bacterium RIFCSPHIGHO2_01_FULL_47_32</name>
    <dbReference type="NCBI Taxonomy" id="1802264"/>
    <lineage>
        <taxon>Bacteria</taxon>
        <taxon>Candidatus Sungiibacteriota</taxon>
    </lineage>
</organism>
<proteinExistence type="predicted"/>